<dbReference type="InterPro" id="IPR001509">
    <property type="entry name" value="Epimerase_deHydtase"/>
</dbReference>
<comment type="function">
    <text evidence="4">Catalyzes the interconversion between ADP-D-glycero-beta-D-manno-heptose and ADP-L-glycero-beta-D-manno-heptose via an epimerization at carbon 6 of the heptose.</text>
</comment>
<dbReference type="NCBIfam" id="TIGR02197">
    <property type="entry name" value="heptose_epim"/>
    <property type="match status" value="1"/>
</dbReference>
<feature type="binding site" evidence="4">
    <location>
        <begin position="201"/>
        <end position="204"/>
    </location>
    <ligand>
        <name>substrate</name>
    </ligand>
</feature>
<comment type="domain">
    <text evidence="4">Contains a large N-terminal NADP-binding domain, and a smaller C-terminal substrate-binding domain.</text>
</comment>
<keyword evidence="1 4" id="KW-0521">NADP</keyword>
<evidence type="ECO:0000259" key="5">
    <source>
        <dbReference type="Pfam" id="PF01370"/>
    </source>
</evidence>
<feature type="active site" description="Proton acceptor" evidence="4">
    <location>
        <position position="141"/>
    </location>
</feature>
<feature type="domain" description="NAD-dependent epimerase/dehydratase" evidence="5">
    <location>
        <begin position="3"/>
        <end position="243"/>
    </location>
</feature>
<gene>
    <name evidence="4 6" type="primary">hldD</name>
    <name evidence="6" type="ORF">LAD12857_37840</name>
</gene>
<dbReference type="Gene3D" id="3.40.50.720">
    <property type="entry name" value="NAD(P)-binding Rossmann-like Domain"/>
    <property type="match status" value="1"/>
</dbReference>
<keyword evidence="2 4" id="KW-0413">Isomerase</keyword>
<dbReference type="RefSeq" id="WP_346065981.1">
    <property type="nucleotide sequence ID" value="NZ_BRPJ01000081.1"/>
</dbReference>
<feature type="binding site" evidence="4">
    <location>
        <begin position="74"/>
        <end position="78"/>
    </location>
    <ligand>
        <name>NADP(+)</name>
        <dbReference type="ChEBI" id="CHEBI:58349"/>
    </ligand>
</feature>
<reference evidence="6 7" key="1">
    <citation type="journal article" date="2024" name="Int. J. Syst. Evol. Microbiol.">
        <title>Lacrimispora brassicae sp. nov. isolated from fermented cabbage, and proposal of Clostridium indicum Gundawar et al. 2019 and Clostridium methoxybenzovorans Mechichi et al. 1999 as heterotypic synonyms of Lacrimispora amygdalina (Parshina et al. 2003) Haas and Blanchard 2020 and Lacrimispora indolis (McClung and McCoy 1957) Haas and Blanchard 2020, respectively.</title>
        <authorList>
            <person name="Kobayashi H."/>
            <person name="Tanizawa Y."/>
            <person name="Sakamoto M."/>
            <person name="Ohkuma M."/>
            <person name="Tohno M."/>
        </authorList>
    </citation>
    <scope>NUCLEOTIDE SEQUENCE [LARGE SCALE GENOMIC DNA]</scope>
    <source>
        <strain evidence="6 7">DSM 12857</strain>
    </source>
</reference>
<feature type="binding site" evidence="4">
    <location>
        <position position="54"/>
    </location>
    <ligand>
        <name>NADP(+)</name>
        <dbReference type="ChEBI" id="CHEBI:58349"/>
    </ligand>
</feature>
<feature type="binding site" evidence="4">
    <location>
        <position position="170"/>
    </location>
    <ligand>
        <name>NADP(+)</name>
        <dbReference type="ChEBI" id="CHEBI:58349"/>
    </ligand>
</feature>
<proteinExistence type="inferred from homology"/>
<comment type="caution">
    <text evidence="6">The sequence shown here is derived from an EMBL/GenBank/DDBJ whole genome shotgun (WGS) entry which is preliminary data.</text>
</comment>
<dbReference type="Pfam" id="PF01370">
    <property type="entry name" value="Epimerase"/>
    <property type="match status" value="1"/>
</dbReference>
<dbReference type="EC" id="5.1.3.20" evidence="4"/>
<evidence type="ECO:0000256" key="4">
    <source>
        <dbReference type="HAMAP-Rule" id="MF_01601"/>
    </source>
</evidence>
<comment type="catalytic activity">
    <reaction evidence="4">
        <text>ADP-D-glycero-beta-D-manno-heptose = ADP-L-glycero-beta-D-manno-heptose</text>
        <dbReference type="Rhea" id="RHEA:17577"/>
        <dbReference type="ChEBI" id="CHEBI:59967"/>
        <dbReference type="ChEBI" id="CHEBI:61506"/>
        <dbReference type="EC" id="5.1.3.20"/>
    </reaction>
</comment>
<dbReference type="Proteomes" id="UP001419084">
    <property type="component" value="Unassembled WGS sequence"/>
</dbReference>
<feature type="active site" description="Proton acceptor" evidence="4">
    <location>
        <position position="178"/>
    </location>
</feature>
<feature type="binding site" evidence="4">
    <location>
        <position position="215"/>
    </location>
    <ligand>
        <name>substrate</name>
    </ligand>
</feature>
<protein>
    <recommendedName>
        <fullName evidence="4">ADP-L-glycero-D-manno-heptose-6-epimerase</fullName>
        <ecNumber evidence="4">5.1.3.20</ecNumber>
    </recommendedName>
    <alternativeName>
        <fullName evidence="4">ADP-L-glycero-beta-D-manno-heptose-6-epimerase</fullName>
        <shortName evidence="4">ADP-glyceromanno-heptose 6-epimerase</shortName>
        <shortName evidence="4">ADP-hep 6-epimerase</shortName>
        <shortName evidence="4">AGME</shortName>
    </alternativeName>
</protein>
<dbReference type="PANTHER" id="PTHR43103:SF3">
    <property type="entry name" value="ADP-L-GLYCERO-D-MANNO-HEPTOSE-6-EPIMERASE"/>
    <property type="match status" value="1"/>
</dbReference>
<evidence type="ECO:0000256" key="3">
    <source>
        <dbReference type="ARBA" id="ARBA00023277"/>
    </source>
</evidence>
<dbReference type="CDD" id="cd05248">
    <property type="entry name" value="ADP_GME_SDR_e"/>
    <property type="match status" value="1"/>
</dbReference>
<feature type="binding site" evidence="4">
    <location>
        <begin position="32"/>
        <end position="33"/>
    </location>
    <ligand>
        <name>NADP(+)</name>
        <dbReference type="ChEBI" id="CHEBI:58349"/>
    </ligand>
</feature>
<feature type="binding site" evidence="4">
    <location>
        <position position="91"/>
    </location>
    <ligand>
        <name>NADP(+)</name>
        <dbReference type="ChEBI" id="CHEBI:58349"/>
    </ligand>
</feature>
<evidence type="ECO:0000313" key="6">
    <source>
        <dbReference type="EMBL" id="GLB31861.1"/>
    </source>
</evidence>
<keyword evidence="7" id="KW-1185">Reference proteome</keyword>
<name>A0ABQ5MAL4_9FIRM</name>
<dbReference type="HAMAP" id="MF_01601">
    <property type="entry name" value="Heptose_epimerase"/>
    <property type="match status" value="1"/>
</dbReference>
<evidence type="ECO:0000256" key="1">
    <source>
        <dbReference type="ARBA" id="ARBA00022857"/>
    </source>
</evidence>
<feature type="binding site" evidence="4">
    <location>
        <position position="180"/>
    </location>
    <ligand>
        <name>substrate</name>
    </ligand>
</feature>
<comment type="pathway">
    <text evidence="4">Nucleotide-sugar biosynthesis; ADP-L-glycero-beta-D-manno-heptose biosynthesis; ADP-L-glycero-beta-D-manno-heptose from D-glycero-beta-D-manno-heptose 7-phosphate: step 4/4.</text>
</comment>
<dbReference type="InterPro" id="IPR011912">
    <property type="entry name" value="Heptose_epim"/>
</dbReference>
<evidence type="ECO:0000313" key="7">
    <source>
        <dbReference type="Proteomes" id="UP001419084"/>
    </source>
</evidence>
<organism evidence="6 7">
    <name type="scientific">Lacrimispora amygdalina</name>
    <dbReference type="NCBI Taxonomy" id="253257"/>
    <lineage>
        <taxon>Bacteria</taxon>
        <taxon>Bacillati</taxon>
        <taxon>Bacillota</taxon>
        <taxon>Clostridia</taxon>
        <taxon>Lachnospirales</taxon>
        <taxon>Lachnospiraceae</taxon>
        <taxon>Lacrimispora</taxon>
    </lineage>
</organism>
<feature type="binding site" evidence="4">
    <location>
        <position position="178"/>
    </location>
    <ligand>
        <name>NADP(+)</name>
        <dbReference type="ChEBI" id="CHEBI:58349"/>
    </ligand>
</feature>
<comment type="subunit">
    <text evidence="4">Homopentamer.</text>
</comment>
<dbReference type="InterPro" id="IPR036291">
    <property type="entry name" value="NAD(P)-bd_dom_sf"/>
</dbReference>
<accession>A0ABQ5MAL4</accession>
<feature type="binding site" evidence="4">
    <location>
        <position position="280"/>
    </location>
    <ligand>
        <name>substrate</name>
    </ligand>
</feature>
<dbReference type="Gene3D" id="3.90.25.10">
    <property type="entry name" value="UDP-galactose 4-epimerase, domain 1"/>
    <property type="match status" value="1"/>
</dbReference>
<feature type="binding site" evidence="4">
    <location>
        <position position="39"/>
    </location>
    <ligand>
        <name>NADP(+)</name>
        <dbReference type="ChEBI" id="CHEBI:58349"/>
    </ligand>
</feature>
<feature type="binding site" evidence="4">
    <location>
        <position position="145"/>
    </location>
    <ligand>
        <name>NADP(+)</name>
        <dbReference type="ChEBI" id="CHEBI:58349"/>
    </ligand>
</feature>
<sequence length="322" mass="37658">MSVIVTGGAGFIGSCMVRMLNDMGIEDIYIVDHIQETDKWKNMTNKKYIEYIERDEFLDRLDSFSGKVTHIIHMGACSATTEKNFDFLYKNNFEFTKRIWKFCVENQISMINASSAATYGAGENGFDDKMDIDVLRPLNGYGYSKQLFDQWEKKQVLRPAQYIGFKFFNVYGPNEYYKKGMASVIFHTFNKIRETGEMGLFKSYKAEYKDGEQLRDFVYVKDICKVTKFMMENPHISGLFNLGTGEARSFYDLAKATFESMGLMPNIKFVEMPESLREKYQYYTQADMEKLREAGYKEKFYSLEEGCRDYVTNYLLENYKTN</sequence>
<comment type="similarity">
    <text evidence="4">Belongs to the NAD(P)-dependent epimerase/dehydratase family. HldD subfamily.</text>
</comment>
<dbReference type="EMBL" id="BRPJ01000081">
    <property type="protein sequence ID" value="GLB31861.1"/>
    <property type="molecule type" value="Genomic_DNA"/>
</dbReference>
<keyword evidence="3 4" id="KW-0119">Carbohydrate metabolism</keyword>
<feature type="binding site" evidence="4">
    <location>
        <begin position="11"/>
        <end position="12"/>
    </location>
    <ligand>
        <name>NADP(+)</name>
        <dbReference type="ChEBI" id="CHEBI:58349"/>
    </ligand>
</feature>
<evidence type="ECO:0000256" key="2">
    <source>
        <dbReference type="ARBA" id="ARBA00023235"/>
    </source>
</evidence>
<feature type="binding site" evidence="4">
    <location>
        <position position="187"/>
    </location>
    <ligand>
        <name>substrate</name>
    </ligand>
</feature>
<dbReference type="SUPFAM" id="SSF51735">
    <property type="entry name" value="NAD(P)-binding Rossmann-fold domains"/>
    <property type="match status" value="1"/>
</dbReference>
<comment type="cofactor">
    <cofactor evidence="4">
        <name>NADP(+)</name>
        <dbReference type="ChEBI" id="CHEBI:58349"/>
    </cofactor>
    <text evidence="4">Binds 1 NADP(+) per subunit.</text>
</comment>
<feature type="binding site" evidence="4">
    <location>
        <position position="169"/>
    </location>
    <ligand>
        <name>substrate</name>
    </ligand>
</feature>
<dbReference type="PANTHER" id="PTHR43103">
    <property type="entry name" value="NUCLEOSIDE-DIPHOSPHATE-SUGAR EPIMERASE"/>
    <property type="match status" value="1"/>
</dbReference>